<evidence type="ECO:0000256" key="2">
    <source>
        <dbReference type="SAM" id="MobiDB-lite"/>
    </source>
</evidence>
<gene>
    <name evidence="3" type="ORF">CONPUDRAFT_169416</name>
</gene>
<dbReference type="PANTHER" id="PTHR35179:SF2">
    <property type="entry name" value="START DOMAIN-CONTAINING PROTEIN"/>
    <property type="match status" value="1"/>
</dbReference>
<dbReference type="Proteomes" id="UP000053558">
    <property type="component" value="Unassembled WGS sequence"/>
</dbReference>
<dbReference type="PANTHER" id="PTHR35179">
    <property type="entry name" value="PROTEIN CBG02620"/>
    <property type="match status" value="1"/>
</dbReference>
<proteinExistence type="predicted"/>
<sequence length="465" mass="51176">MYDSSAYRRTTAPRTNFNRNTGSVDTATPSFVKAHLDGHPLKEFTTPYIRAGIVTSTTSTLAPNLTNLGGSAVSEPNIAITDVQAVSSYSWVESETPVIIVPGSPNIWTSKNPRYVVQDSGMVFQDQNAARMGSNASPLSPLFASIETMYGSNSGVDTSHRGGFDYASLDVITDRNNLRKLLRWVSGPGTAANGRAAEAFRIDVQRVGKTCVFTRRDAQVREYITGFRGYGHEYEKASTKLAEGCEDATGHHRVVRMSFGGLSVLLRFEVDACVDSALATKQGEGDLLTAFSGLTVRSAAKAKVPTRSSIFGLSVRLQPSSALLSNGQVGKREIVPHSSLIELKTRASHRSLDWEETYPQLYLSQTSHLYLAQHQRGAFSSNVVKYKLESMESDAMAAPEVRRAREGLKKLRALLEEILDEVRKIDDESVHLSLVGEGQTLSLYKRKEWTGKRLSDEMIRVMKRV</sequence>
<feature type="coiled-coil region" evidence="1">
    <location>
        <begin position="401"/>
        <end position="428"/>
    </location>
</feature>
<dbReference type="AlphaFoldDB" id="A0A5M3M9V3"/>
<feature type="compositionally biased region" description="Polar residues" evidence="2">
    <location>
        <begin position="12"/>
        <end position="24"/>
    </location>
</feature>
<dbReference type="GeneID" id="19206220"/>
<dbReference type="KEGG" id="cput:CONPUDRAFT_169416"/>
<organism evidence="3 4">
    <name type="scientific">Coniophora puteana (strain RWD-64-598)</name>
    <name type="common">Brown rot fungus</name>
    <dbReference type="NCBI Taxonomy" id="741705"/>
    <lineage>
        <taxon>Eukaryota</taxon>
        <taxon>Fungi</taxon>
        <taxon>Dikarya</taxon>
        <taxon>Basidiomycota</taxon>
        <taxon>Agaricomycotina</taxon>
        <taxon>Agaricomycetes</taxon>
        <taxon>Agaricomycetidae</taxon>
        <taxon>Boletales</taxon>
        <taxon>Coniophorineae</taxon>
        <taxon>Coniophoraceae</taxon>
        <taxon>Coniophora</taxon>
    </lineage>
</organism>
<keyword evidence="1" id="KW-0175">Coiled coil</keyword>
<evidence type="ECO:0000313" key="4">
    <source>
        <dbReference type="Proteomes" id="UP000053558"/>
    </source>
</evidence>
<evidence type="ECO:0008006" key="5">
    <source>
        <dbReference type="Google" id="ProtNLM"/>
    </source>
</evidence>
<comment type="caution">
    <text evidence="3">The sequence shown here is derived from an EMBL/GenBank/DDBJ whole genome shotgun (WGS) entry which is preliminary data.</text>
</comment>
<accession>A0A5M3M9V3</accession>
<dbReference type="OMA" id="PELLCCY"/>
<evidence type="ECO:0000313" key="3">
    <source>
        <dbReference type="EMBL" id="EIW75634.1"/>
    </source>
</evidence>
<keyword evidence="4" id="KW-1185">Reference proteome</keyword>
<protein>
    <recommendedName>
        <fullName evidence="5">Geranylgeranyl pyrophosphate synthetase</fullName>
    </recommendedName>
</protein>
<name>A0A5M3M9V3_CONPW</name>
<dbReference type="OrthoDB" id="420564at2759"/>
<dbReference type="EMBL" id="JH711588">
    <property type="protein sequence ID" value="EIW75634.1"/>
    <property type="molecule type" value="Genomic_DNA"/>
</dbReference>
<reference evidence="4" key="1">
    <citation type="journal article" date="2012" name="Science">
        <title>The Paleozoic origin of enzymatic lignin decomposition reconstructed from 31 fungal genomes.</title>
        <authorList>
            <person name="Floudas D."/>
            <person name="Binder M."/>
            <person name="Riley R."/>
            <person name="Barry K."/>
            <person name="Blanchette R.A."/>
            <person name="Henrissat B."/>
            <person name="Martinez A.T."/>
            <person name="Otillar R."/>
            <person name="Spatafora J.W."/>
            <person name="Yadav J.S."/>
            <person name="Aerts A."/>
            <person name="Benoit I."/>
            <person name="Boyd A."/>
            <person name="Carlson A."/>
            <person name="Copeland A."/>
            <person name="Coutinho P.M."/>
            <person name="de Vries R.P."/>
            <person name="Ferreira P."/>
            <person name="Findley K."/>
            <person name="Foster B."/>
            <person name="Gaskell J."/>
            <person name="Glotzer D."/>
            <person name="Gorecki P."/>
            <person name="Heitman J."/>
            <person name="Hesse C."/>
            <person name="Hori C."/>
            <person name="Igarashi K."/>
            <person name="Jurgens J.A."/>
            <person name="Kallen N."/>
            <person name="Kersten P."/>
            <person name="Kohler A."/>
            <person name="Kuees U."/>
            <person name="Kumar T.K.A."/>
            <person name="Kuo A."/>
            <person name="LaButti K."/>
            <person name="Larrondo L.F."/>
            <person name="Lindquist E."/>
            <person name="Ling A."/>
            <person name="Lombard V."/>
            <person name="Lucas S."/>
            <person name="Lundell T."/>
            <person name="Martin R."/>
            <person name="McLaughlin D.J."/>
            <person name="Morgenstern I."/>
            <person name="Morin E."/>
            <person name="Murat C."/>
            <person name="Nagy L.G."/>
            <person name="Nolan M."/>
            <person name="Ohm R.A."/>
            <person name="Patyshakuliyeva A."/>
            <person name="Rokas A."/>
            <person name="Ruiz-Duenas F.J."/>
            <person name="Sabat G."/>
            <person name="Salamov A."/>
            <person name="Samejima M."/>
            <person name="Schmutz J."/>
            <person name="Slot J.C."/>
            <person name="St John F."/>
            <person name="Stenlid J."/>
            <person name="Sun H."/>
            <person name="Sun S."/>
            <person name="Syed K."/>
            <person name="Tsang A."/>
            <person name="Wiebenga A."/>
            <person name="Young D."/>
            <person name="Pisabarro A."/>
            <person name="Eastwood D.C."/>
            <person name="Martin F."/>
            <person name="Cullen D."/>
            <person name="Grigoriev I.V."/>
            <person name="Hibbett D.S."/>
        </authorList>
    </citation>
    <scope>NUCLEOTIDE SEQUENCE [LARGE SCALE GENOMIC DNA]</scope>
    <source>
        <strain evidence="4">RWD-64-598 SS2</strain>
    </source>
</reference>
<feature type="region of interest" description="Disordered" evidence="2">
    <location>
        <begin position="1"/>
        <end position="24"/>
    </location>
</feature>
<evidence type="ECO:0000256" key="1">
    <source>
        <dbReference type="SAM" id="Coils"/>
    </source>
</evidence>
<dbReference type="RefSeq" id="XP_007774331.1">
    <property type="nucleotide sequence ID" value="XM_007776141.1"/>
</dbReference>